<reference evidence="1 2" key="1">
    <citation type="submission" date="2019-07" db="EMBL/GenBank/DDBJ databases">
        <title>Genome sequencing of 100 strains of the haloalkaliphilic chemolithoautotrophic sulfur-oxidizing bacterium Thioalkalivibrio.</title>
        <authorList>
            <person name="Muyzer G."/>
        </authorList>
    </citation>
    <scope>NUCLEOTIDE SEQUENCE [LARGE SCALE GENOMIC DNA]</scope>
    <source>
        <strain evidence="1 2">ASO4-4</strain>
    </source>
</reference>
<dbReference type="InterPro" id="IPR005358">
    <property type="entry name" value="Puta_zinc/iron-chelating_dom"/>
</dbReference>
<dbReference type="AlphaFoldDB" id="A0A562RJP2"/>
<dbReference type="Pfam" id="PF03692">
    <property type="entry name" value="CxxCxxCC"/>
    <property type="match status" value="1"/>
</dbReference>
<evidence type="ECO:0000313" key="2">
    <source>
        <dbReference type="Proteomes" id="UP000318307"/>
    </source>
</evidence>
<sequence length="237" mass="26615">MPSASLAMVFSVKARSFSCPKLMIIFTLPHCCAIVNLFCMSNSPPMLLRWLLYLNERREELLPEDLFFNYRALIQRVDQRLEEIRMQAGSHMVCRKGCDACCRHISVFAVEAFSMAKALAVLGEEEKASIRMRAEKAGPEDPCPLLHGGLCGLYEARPVICRTHGYPLLIQEEEEAFLDCCPLNFSGVLEKALPMSIALEPLNRMLVAVQGMFIRESGMDLPERMTIAEALLLPDVC</sequence>
<name>A0A562RJP2_9BACT</name>
<dbReference type="OrthoDB" id="9810361at2"/>
<proteinExistence type="predicted"/>
<accession>A0A562RJP2</accession>
<protein>
    <submittedName>
        <fullName evidence="1">Fe-S-cluster containining protein</fullName>
    </submittedName>
</protein>
<organism evidence="1 2">
    <name type="scientific">Desulfobotulus alkaliphilus</name>
    <dbReference type="NCBI Taxonomy" id="622671"/>
    <lineage>
        <taxon>Bacteria</taxon>
        <taxon>Pseudomonadati</taxon>
        <taxon>Thermodesulfobacteriota</taxon>
        <taxon>Desulfobacteria</taxon>
        <taxon>Desulfobacterales</taxon>
        <taxon>Desulfobacteraceae</taxon>
        <taxon>Desulfobotulus</taxon>
    </lineage>
</organism>
<gene>
    <name evidence="1" type="ORF">LZ24_02446</name>
</gene>
<evidence type="ECO:0000313" key="1">
    <source>
        <dbReference type="EMBL" id="TWI68610.1"/>
    </source>
</evidence>
<keyword evidence="2" id="KW-1185">Reference proteome</keyword>
<dbReference type="EMBL" id="VLLC01000020">
    <property type="protein sequence ID" value="TWI68610.1"/>
    <property type="molecule type" value="Genomic_DNA"/>
</dbReference>
<comment type="caution">
    <text evidence="1">The sequence shown here is derived from an EMBL/GenBank/DDBJ whole genome shotgun (WGS) entry which is preliminary data.</text>
</comment>
<dbReference type="Proteomes" id="UP000318307">
    <property type="component" value="Unassembled WGS sequence"/>
</dbReference>